<dbReference type="SMART" id="SM00282">
    <property type="entry name" value="LamG"/>
    <property type="match status" value="2"/>
</dbReference>
<dbReference type="PANTHER" id="PTHR45739:SF13">
    <property type="entry name" value="CHONDROITIN SULFATE PROTEOGLYCAN 4"/>
    <property type="match status" value="1"/>
</dbReference>
<evidence type="ECO:0000259" key="6">
    <source>
        <dbReference type="PROSITE" id="PS50025"/>
    </source>
</evidence>
<proteinExistence type="predicted"/>
<dbReference type="SUPFAM" id="SSF49899">
    <property type="entry name" value="Concanavalin A-like lectins/glucanases"/>
    <property type="match status" value="2"/>
</dbReference>
<reference evidence="7 8" key="1">
    <citation type="journal article" date="2020" name="Mol. Biol. Evol.">
        <title>Interspecific Gene Flow and the Evolution of Specialization in Black and White Rhinoceros.</title>
        <authorList>
            <person name="Moodley Y."/>
            <person name="Westbury M.V."/>
            <person name="Russo I.M."/>
            <person name="Gopalakrishnan S."/>
            <person name="Rakotoarivelo A."/>
            <person name="Olsen R.A."/>
            <person name="Prost S."/>
            <person name="Tunstall T."/>
            <person name="Ryder O.A."/>
            <person name="Dalen L."/>
            <person name="Bruford M.W."/>
        </authorList>
    </citation>
    <scope>NUCLEOTIDE SEQUENCE [LARGE SCALE GENOMIC DNA]</scope>
    <source>
        <strain evidence="7">SBR-YM</strain>
        <tissue evidence="7">Skin</tissue>
    </source>
</reference>
<dbReference type="Pfam" id="PF16184">
    <property type="entry name" value="Cadherin_3"/>
    <property type="match status" value="8"/>
</dbReference>
<dbReference type="CDD" id="cd00110">
    <property type="entry name" value="LamG"/>
    <property type="match status" value="2"/>
</dbReference>
<dbReference type="InterPro" id="IPR051561">
    <property type="entry name" value="FRAS1_ECM"/>
</dbReference>
<feature type="non-terminal residue" evidence="7">
    <location>
        <position position="1"/>
    </location>
</feature>
<feature type="repeat" description="CSPG" evidence="5">
    <location>
        <begin position="1085"/>
        <end position="1175"/>
    </location>
</feature>
<evidence type="ECO:0000256" key="5">
    <source>
        <dbReference type="PROSITE-ProRule" id="PRU01201"/>
    </source>
</evidence>
<sequence length="1442" mass="156558">MATALTDIDLQLQFSTSQPEALLLLAAGPADHLLLQLRSGRLQVRLVLGQEELRLQTPAETLLSDSVLHTVGLTISDSWASLSVDGFLNTSAPVPEAPLEVPYGLFMGGTGSLGLPYLRGTSRPLRGCLHAATLNGRSLLRPLTPDVHEGCAEEFSAGDDVALGFSGPHSLAAFPAWGTQDEGTLEFTLTTWSRQAPLAFQAGGRHGDFIYVDIFEGHLRAVVEKGQGTVLLHNSMPVADGQPHEVSIHVDANRLEISVDQYPTRTSNRGVLSYLEPHGSLLLGGLDAEASRHLQEHRLGLAPGAANISLLGCMEDLSVNGQRQGLREALLTRNMAAGCRLEEDEYEEDAYGPYEAFSTLTPEAWPAIELPEPCVPEPGLPPVFANFTQLLTVSPLVVAEGGTAWLEWRHVQPTLDLSEAELRKSQVLFSVSRGPRHGELELDIPGAQTRKMFTLLDVVNRKARFVHDGSEDTSDQLVLEVSVTTRGPVPSCLRRGQTYLLPVQINPVNDPPRVVFPHGSLMVILEHTQKPLGPEVFQAYDPDSACEGLTFQLLGAPASLPVERRDQPGEPATEFSCRELEAGSLVYVHRGGPAQDLTFRVSDGLQASPPATLKVVAVRPAIRIRHNTGLRLAQGSAAPVLPTNLSVETNAVGQDVSVLFRISGALQFGELQKQGAGGAEGAEWRAAQAFHQRDVEQGRVRYLSTDPEHRTEDTVENLALEVQVGQETLSNLSFPVTVQRATVWLLRLEPLHTQNTQQETLTTAHLEATLEEVGPSPTVFHYEVVQAPRKGNLRLQGTRLSDGQSFTQDDLQAGRVTYGATARASEAVEDVFRFRVTAPPHFSPLYTFPIHIVGDPDAPVLTNVLLSVPEGGEGILSADHLFVKSLNSASYLYEVMERPRHGRLAWRGLQDKGAMVTSFTNEDLLHGRLVYQHDNSETTEDDIPFVAARQGEGSGGMAWEEVRGVFRVAIQPVNDHAPVQTISRVFHVARGGRRLLTTDDVAFSDADSGFADAQLVLTRKDLLFGSIVAVHEPTRPIYRFTQEDLRKRRVLFVHSGADRGWIQLQVSDGQHQATALLEVQASEPYLRVANGSNLVVPQGGQGTIDTAVLRLDTNLDIRSGDEVHYRVTAGPRWGQLLRDGQPATAFSQQDLLDGAILYSHNGSLSPRDTLAFSVEAGPVHTDATLQVTIALEGPLAPLRLVQHKKIYVFQGEAAEIRRDQLEAAQEAVLPADIVFSVKTPPSAGYLVTLSRGTTAAEAPSLDPVQSFSQEAVDAGRVLYLHSRPEAWSDAFSLDVTSGLGAPLEGVLVELEVLPTAVPLEAQNFSVPEGGTRTLAPPLLRITGPYFPMLPGLSLQVLEPPQHGALRREEGPQDGTLGAFSWREVEQQLIRYVHDGSETLTDSFVLVANASEMGRQSHPVAFAITILPVNDQPPILTTNTGLQ</sequence>
<evidence type="ECO:0000313" key="8">
    <source>
        <dbReference type="Proteomes" id="UP000551758"/>
    </source>
</evidence>
<dbReference type="InterPro" id="IPR001791">
    <property type="entry name" value="Laminin_G"/>
</dbReference>
<accession>A0A7J7E6W2</accession>
<feature type="repeat" description="CSPG" evidence="5">
    <location>
        <begin position="742"/>
        <end position="837"/>
    </location>
</feature>
<dbReference type="PROSITE" id="PS51854">
    <property type="entry name" value="CSPG"/>
    <property type="match status" value="9"/>
</dbReference>
<dbReference type="Proteomes" id="UP000551758">
    <property type="component" value="Unassembled WGS sequence"/>
</dbReference>
<feature type="domain" description="Laminin G" evidence="6">
    <location>
        <begin position="1"/>
        <end position="151"/>
    </location>
</feature>
<comment type="caution">
    <text evidence="7">The sequence shown here is derived from an EMBL/GenBank/DDBJ whole genome shotgun (WGS) entry which is preliminary data.</text>
</comment>
<keyword evidence="2" id="KW-0677">Repeat</keyword>
<organism evidence="7 8">
    <name type="scientific">Diceros bicornis minor</name>
    <name type="common">South-central black rhinoceros</name>
    <dbReference type="NCBI Taxonomy" id="77932"/>
    <lineage>
        <taxon>Eukaryota</taxon>
        <taxon>Metazoa</taxon>
        <taxon>Chordata</taxon>
        <taxon>Craniata</taxon>
        <taxon>Vertebrata</taxon>
        <taxon>Euteleostomi</taxon>
        <taxon>Mammalia</taxon>
        <taxon>Eutheria</taxon>
        <taxon>Laurasiatheria</taxon>
        <taxon>Perissodactyla</taxon>
        <taxon>Rhinocerotidae</taxon>
        <taxon>Diceros</taxon>
    </lineage>
</organism>
<feature type="domain" description="Laminin G" evidence="6">
    <location>
        <begin position="161"/>
        <end position="339"/>
    </location>
</feature>
<gene>
    <name evidence="7" type="ORF">HPG69_000770</name>
</gene>
<dbReference type="EMBL" id="JACDTQ010003942">
    <property type="protein sequence ID" value="KAF5911478.1"/>
    <property type="molecule type" value="Genomic_DNA"/>
</dbReference>
<dbReference type="GO" id="GO:0009653">
    <property type="term" value="P:anatomical structure morphogenesis"/>
    <property type="evidence" value="ECO:0007669"/>
    <property type="project" value="TreeGrafter"/>
</dbReference>
<dbReference type="InterPro" id="IPR039005">
    <property type="entry name" value="CSPG_rpt"/>
</dbReference>
<feature type="repeat" description="CSPG" evidence="5">
    <location>
        <begin position="1197"/>
        <end position="1296"/>
    </location>
</feature>
<feature type="repeat" description="CSPG" evidence="5">
    <location>
        <begin position="512"/>
        <end position="604"/>
    </location>
</feature>
<feature type="repeat" description="CSPG" evidence="5">
    <location>
        <begin position="387"/>
        <end position="482"/>
    </location>
</feature>
<dbReference type="PROSITE" id="PS50025">
    <property type="entry name" value="LAM_G_DOMAIN"/>
    <property type="match status" value="2"/>
</dbReference>
<feature type="repeat" description="CSPG" evidence="5">
    <location>
        <begin position="621"/>
        <end position="723"/>
    </location>
</feature>
<keyword evidence="8" id="KW-1185">Reference proteome</keyword>
<dbReference type="FunFam" id="2.60.120.200:FF:000158">
    <property type="entry name" value="Chondroitin sulfate proteoglycan 4"/>
    <property type="match status" value="1"/>
</dbReference>
<feature type="repeat" description="CSPG" evidence="5">
    <location>
        <begin position="977"/>
        <end position="1069"/>
    </location>
</feature>
<dbReference type="InterPro" id="IPR013320">
    <property type="entry name" value="ConA-like_dom_sf"/>
</dbReference>
<dbReference type="PANTHER" id="PTHR45739">
    <property type="entry name" value="MATRIX PROTEIN, PUTATIVE-RELATED"/>
    <property type="match status" value="1"/>
</dbReference>
<dbReference type="Gene3D" id="2.60.120.200">
    <property type="match status" value="2"/>
</dbReference>
<protein>
    <recommendedName>
        <fullName evidence="6">Laminin G domain-containing protein</fullName>
    </recommendedName>
</protein>
<feature type="repeat" description="CSPG" evidence="5">
    <location>
        <begin position="1315"/>
        <end position="1408"/>
    </location>
</feature>
<comment type="caution">
    <text evidence="4">Lacks conserved residue(s) required for the propagation of feature annotation.</text>
</comment>
<evidence type="ECO:0000313" key="7">
    <source>
        <dbReference type="EMBL" id="KAF5911478.1"/>
    </source>
</evidence>
<evidence type="ECO:0000256" key="2">
    <source>
        <dbReference type="ARBA" id="ARBA00022737"/>
    </source>
</evidence>
<dbReference type="Pfam" id="PF02210">
    <property type="entry name" value="Laminin_G_2"/>
    <property type="match status" value="2"/>
</dbReference>
<evidence type="ECO:0000256" key="4">
    <source>
        <dbReference type="PROSITE-ProRule" id="PRU00122"/>
    </source>
</evidence>
<name>A0A7J7E6W2_DICBM</name>
<feature type="repeat" description="CSPG" evidence="5">
    <location>
        <begin position="857"/>
        <end position="948"/>
    </location>
</feature>
<evidence type="ECO:0000256" key="3">
    <source>
        <dbReference type="ARBA" id="ARBA00023180"/>
    </source>
</evidence>
<keyword evidence="3" id="KW-0325">Glycoprotein</keyword>
<keyword evidence="1" id="KW-0732">Signal</keyword>
<evidence type="ECO:0000256" key="1">
    <source>
        <dbReference type="ARBA" id="ARBA00022729"/>
    </source>
</evidence>